<dbReference type="eggNOG" id="COG4758">
    <property type="taxonomic scope" value="Bacteria"/>
</dbReference>
<dbReference type="RefSeq" id="WP_014456664.1">
    <property type="nucleotide sequence ID" value="NC_017098.1"/>
</dbReference>
<dbReference type="KEGG" id="sfc:Spiaf_2656"/>
<accession>H9UMD9</accession>
<evidence type="ECO:0000313" key="3">
    <source>
        <dbReference type="EMBL" id="AFG38682.1"/>
    </source>
</evidence>
<feature type="domain" description="Cell wall-active antibiotics response LiaF-like C-terminal" evidence="2">
    <location>
        <begin position="87"/>
        <end position="163"/>
    </location>
</feature>
<feature type="domain" description="DUF1707" evidence="1">
    <location>
        <begin position="15"/>
        <end position="60"/>
    </location>
</feature>
<protein>
    <submittedName>
        <fullName evidence="3">Uncharacterized protein</fullName>
    </submittedName>
</protein>
<dbReference type="STRING" id="889378.Spiaf_2656"/>
<reference evidence="4" key="1">
    <citation type="journal article" date="2013" name="Stand. Genomic Sci.">
        <title>Complete genome sequence of the halophilic bacterium Spirochaeta africana type strain (Z-7692(T)) from the alkaline Lake Magadi in the East African Rift.</title>
        <authorList>
            <person name="Liolos K."/>
            <person name="Abt B."/>
            <person name="Scheuner C."/>
            <person name="Teshima H."/>
            <person name="Held B."/>
            <person name="Lapidus A."/>
            <person name="Nolan M."/>
            <person name="Lucas S."/>
            <person name="Deshpande S."/>
            <person name="Cheng J.F."/>
            <person name="Tapia R."/>
            <person name="Goodwin L.A."/>
            <person name="Pitluck S."/>
            <person name="Pagani I."/>
            <person name="Ivanova N."/>
            <person name="Mavromatis K."/>
            <person name="Mikhailova N."/>
            <person name="Huntemann M."/>
            <person name="Pati A."/>
            <person name="Chen A."/>
            <person name="Palaniappan K."/>
            <person name="Land M."/>
            <person name="Rohde M."/>
            <person name="Tindall B.J."/>
            <person name="Detter J.C."/>
            <person name="Goker M."/>
            <person name="Bristow J."/>
            <person name="Eisen J.A."/>
            <person name="Markowitz V."/>
            <person name="Hugenholtz P."/>
            <person name="Woyke T."/>
            <person name="Klenk H.P."/>
            <person name="Kyrpides N.C."/>
        </authorList>
    </citation>
    <scope>NUCLEOTIDE SEQUENCE</scope>
    <source>
        <strain evidence="4">ATCC 700263 / DSM 8902 / Z-7692</strain>
    </source>
</reference>
<evidence type="ECO:0000259" key="2">
    <source>
        <dbReference type="Pfam" id="PF09922"/>
    </source>
</evidence>
<dbReference type="AlphaFoldDB" id="H9UMD9"/>
<dbReference type="HOGENOM" id="CLU_1446814_0_0_12"/>
<evidence type="ECO:0000259" key="1">
    <source>
        <dbReference type="Pfam" id="PF08044"/>
    </source>
</evidence>
<evidence type="ECO:0000313" key="4">
    <source>
        <dbReference type="Proteomes" id="UP000007383"/>
    </source>
</evidence>
<dbReference type="Pfam" id="PF08044">
    <property type="entry name" value="DUF1707"/>
    <property type="match status" value="1"/>
</dbReference>
<dbReference type="PANTHER" id="PTHR40763:SF5">
    <property type="entry name" value="MEMBRANE PROTEIN"/>
    <property type="match status" value="1"/>
</dbReference>
<dbReference type="InterPro" id="IPR024425">
    <property type="entry name" value="LiaF-like_C"/>
</dbReference>
<keyword evidence="4" id="KW-1185">Reference proteome</keyword>
<dbReference type="InterPro" id="IPR012551">
    <property type="entry name" value="DUF1707_SHOCT-like"/>
</dbReference>
<dbReference type="Proteomes" id="UP000007383">
    <property type="component" value="Chromosome"/>
</dbReference>
<dbReference type="PANTHER" id="PTHR40763">
    <property type="entry name" value="MEMBRANE PROTEIN-RELATED"/>
    <property type="match status" value="1"/>
</dbReference>
<organism evidence="3 4">
    <name type="scientific">Spirochaeta africana (strain ATCC 700263 / DSM 8902 / Z-7692)</name>
    <dbReference type="NCBI Taxonomy" id="889378"/>
    <lineage>
        <taxon>Bacteria</taxon>
        <taxon>Pseudomonadati</taxon>
        <taxon>Spirochaetota</taxon>
        <taxon>Spirochaetia</taxon>
        <taxon>Spirochaetales</taxon>
        <taxon>Spirochaetaceae</taxon>
        <taxon>Spirochaeta</taxon>
    </lineage>
</organism>
<dbReference type="EMBL" id="CP003282">
    <property type="protein sequence ID" value="AFG38682.1"/>
    <property type="molecule type" value="Genomic_DNA"/>
</dbReference>
<dbReference type="PATRIC" id="fig|889378.3.peg.2630"/>
<dbReference type="Pfam" id="PF09922">
    <property type="entry name" value="LiaF-like_C"/>
    <property type="match status" value="1"/>
</dbReference>
<proteinExistence type="predicted"/>
<gene>
    <name evidence="3" type="ordered locus">Spiaf_2656</name>
</gene>
<sequence length="187" mass="20505">MAELNGSASPLTERREQAIDLLTRCYADEYLDTEEFEHRIDRVNAAGSIRRLEQELADLPSQYQLPVVGGQRAAAATGIPQSVTNVMGDRHCGSELIESAHVNTFNLMGDTVFDLRELPIPPGEMRLNVTCIMGDIKILLPQGVGLDNRINTLMADFKVKGNAGETGSSSLCLTGFALMSDIKVRYY</sequence>
<name>H9UMD9_SPIAZ</name>